<dbReference type="PRINTS" id="PR01438">
    <property type="entry name" value="UNVRSLSTRESS"/>
</dbReference>
<dbReference type="InterPro" id="IPR006015">
    <property type="entry name" value="Universal_stress_UspA"/>
</dbReference>
<proteinExistence type="inferred from homology"/>
<comment type="caution">
    <text evidence="4">The sequence shown here is derived from an EMBL/GenBank/DDBJ whole genome shotgun (WGS) entry which is preliminary data.</text>
</comment>
<feature type="domain" description="UspA" evidence="3">
    <location>
        <begin position="241"/>
        <end position="296"/>
    </location>
</feature>
<dbReference type="PANTHER" id="PTHR46268:SF6">
    <property type="entry name" value="UNIVERSAL STRESS PROTEIN UP12"/>
    <property type="match status" value="1"/>
</dbReference>
<dbReference type="Proteomes" id="UP000629619">
    <property type="component" value="Unassembled WGS sequence"/>
</dbReference>
<dbReference type="Pfam" id="PF00582">
    <property type="entry name" value="Usp"/>
    <property type="match status" value="2"/>
</dbReference>
<name>A0A919KDL1_9ACTN</name>
<dbReference type="EMBL" id="BOMW01000004">
    <property type="protein sequence ID" value="GIF02702.1"/>
    <property type="molecule type" value="Genomic_DNA"/>
</dbReference>
<dbReference type="RefSeq" id="WP_203676339.1">
    <property type="nucleotide sequence ID" value="NZ_BOMW01000004.1"/>
</dbReference>
<dbReference type="InterPro" id="IPR014729">
    <property type="entry name" value="Rossmann-like_a/b/a_fold"/>
</dbReference>
<evidence type="ECO:0000259" key="3">
    <source>
        <dbReference type="Pfam" id="PF00582"/>
    </source>
</evidence>
<dbReference type="InterPro" id="IPR006016">
    <property type="entry name" value="UspA"/>
</dbReference>
<evidence type="ECO:0000256" key="1">
    <source>
        <dbReference type="ARBA" id="ARBA00008791"/>
    </source>
</evidence>
<sequence length="297" mass="30659">MSDLGNYRAQQQARHRAGGSDRTNAYGEVINRYLGSFSYADPYAPPAPHVPPAPAPPAGTVVVGVDDLPNSHVVTDLAAIEAELSGAALLIVHAGVPARDDRLLRRLTGRVHEFAPEVPVSGRVTAGAGAVEVLLAEAAATDLLVVGHRHGAARGVLGRSVADRVAARHPGPVLVVREAGWPPGPELAARPLVAGVEGSAASRRAAEFAVREAGVRGCDVVQLRVAAQPGETPDRTELVGAVRVRNRTVAGNPAEELVSASAHAAAIVVGRAPGRTRLGPVSRALLHHAHCPVFLVG</sequence>
<evidence type="ECO:0000256" key="2">
    <source>
        <dbReference type="SAM" id="MobiDB-lite"/>
    </source>
</evidence>
<dbReference type="AlphaFoldDB" id="A0A919KDL1"/>
<dbReference type="Gene3D" id="3.40.50.620">
    <property type="entry name" value="HUPs"/>
    <property type="match status" value="3"/>
</dbReference>
<reference evidence="4" key="1">
    <citation type="submission" date="2021-01" db="EMBL/GenBank/DDBJ databases">
        <title>Whole genome shotgun sequence of Actinoplanes siamensis NBRC 109076.</title>
        <authorList>
            <person name="Komaki H."/>
            <person name="Tamura T."/>
        </authorList>
    </citation>
    <scope>NUCLEOTIDE SEQUENCE</scope>
    <source>
        <strain evidence="4">NBRC 109076</strain>
    </source>
</reference>
<dbReference type="PANTHER" id="PTHR46268">
    <property type="entry name" value="STRESS RESPONSE PROTEIN NHAX"/>
    <property type="match status" value="1"/>
</dbReference>
<organism evidence="4 5">
    <name type="scientific">Actinoplanes siamensis</name>
    <dbReference type="NCBI Taxonomy" id="1223317"/>
    <lineage>
        <taxon>Bacteria</taxon>
        <taxon>Bacillati</taxon>
        <taxon>Actinomycetota</taxon>
        <taxon>Actinomycetes</taxon>
        <taxon>Micromonosporales</taxon>
        <taxon>Micromonosporaceae</taxon>
        <taxon>Actinoplanes</taxon>
    </lineage>
</organism>
<evidence type="ECO:0000313" key="5">
    <source>
        <dbReference type="Proteomes" id="UP000629619"/>
    </source>
</evidence>
<feature type="domain" description="UspA" evidence="3">
    <location>
        <begin position="60"/>
        <end position="177"/>
    </location>
</feature>
<feature type="region of interest" description="Disordered" evidence="2">
    <location>
        <begin position="1"/>
        <end position="23"/>
    </location>
</feature>
<comment type="similarity">
    <text evidence="1">Belongs to the universal stress protein A family.</text>
</comment>
<dbReference type="SUPFAM" id="SSF52402">
    <property type="entry name" value="Adenine nucleotide alpha hydrolases-like"/>
    <property type="match status" value="2"/>
</dbReference>
<keyword evidence="5" id="KW-1185">Reference proteome</keyword>
<evidence type="ECO:0000313" key="4">
    <source>
        <dbReference type="EMBL" id="GIF02702.1"/>
    </source>
</evidence>
<accession>A0A919KDL1</accession>
<gene>
    <name evidence="4" type="ORF">Asi03nite_02400</name>
</gene>
<protein>
    <submittedName>
        <fullName evidence="4">Universal stress protein</fullName>
    </submittedName>
</protein>